<feature type="compositionally biased region" description="Low complexity" evidence="1">
    <location>
        <begin position="674"/>
        <end position="686"/>
    </location>
</feature>
<evidence type="ECO:0000313" key="3">
    <source>
        <dbReference type="WBParaSite" id="Smp_345860.1"/>
    </source>
</evidence>
<organism evidence="2 3">
    <name type="scientific">Schistosoma mansoni</name>
    <name type="common">Blood fluke</name>
    <dbReference type="NCBI Taxonomy" id="6183"/>
    <lineage>
        <taxon>Eukaryota</taxon>
        <taxon>Metazoa</taxon>
        <taxon>Spiralia</taxon>
        <taxon>Lophotrochozoa</taxon>
        <taxon>Platyhelminthes</taxon>
        <taxon>Trematoda</taxon>
        <taxon>Digenea</taxon>
        <taxon>Strigeidida</taxon>
        <taxon>Schistosomatoidea</taxon>
        <taxon>Schistosomatidae</taxon>
        <taxon>Schistosoma</taxon>
    </lineage>
</organism>
<dbReference type="WBParaSite" id="Smp_345860.1">
    <property type="protein sequence ID" value="Smp_345860.1"/>
    <property type="gene ID" value="Smp_345860"/>
</dbReference>
<proteinExistence type="predicted"/>
<evidence type="ECO:0000256" key="1">
    <source>
        <dbReference type="SAM" id="MobiDB-lite"/>
    </source>
</evidence>
<dbReference type="InParanoid" id="A0A5K4FCB9"/>
<feature type="compositionally biased region" description="Polar residues" evidence="1">
    <location>
        <begin position="80"/>
        <end position="95"/>
    </location>
</feature>
<accession>A0A5K4FCB9</accession>
<protein>
    <submittedName>
        <fullName evidence="3">Protein kinase domain-containing protein</fullName>
    </submittedName>
</protein>
<sequence length="702" mass="79839">MENRRSLESLTVLELEELLSKQLHLRDHLLPKLPDSGEKLVSSIEKIQAILSDKKTCLLNDDKNPPIANETKVTHALSNLTSNYDGNESESWTNTDPKEDSIDSLSNNLSNISISLPCDGTTSDSNEKYDNIPFLSYEEYTGIRQSLNLPCSYISSLFQWFTFSFRFVGNLVYLSVLDCSNPNRSLLRAGLVNTWFPNMNCINTKSTLNEIPSKKVSLSQPTHALHDLWLFISTTSDKNEVAVSNARTYCLICYSSNNNNNNSNNFDDIIYLSRLIRSTRHSNIVRSAQPHDCYFSNAFYALNTITLSNNNTTNNNISNSEIDKIVQSMNDVEKQDDHLSQSKTSLTHISQKFIKECYKLYELLFDKLPSPSNNDEKTINNVVLRYFSNSLEYLKLSKAKTIMWMEAPIELYLLRKLKTACNIMANKSTLASTNNKVNDLNKIPDNILRRLALVGLGRTRLTRLAGLGGWKQFAGFLSYHPSSSSSISGNSKITSHTNEEADIVRNAFVTGDLETIRILYIYFRDVYKHLDRHERCYLENNSNHHNKLMKSFPSTKLSGKQHHPFLLSYLDYHCDNESAEFSDVTNKHDKKYILSDKIQAWISSGNQLFDPLGHRQLCPLNINQSINLMKSVQANYEKSRIKFKLPPYPSMPTEPINLNRYRDPSLQLLEEMDSSSSSLSTSSSDPENSDTDNDSLGLEDVD</sequence>
<feature type="region of interest" description="Disordered" evidence="1">
    <location>
        <begin position="663"/>
        <end position="702"/>
    </location>
</feature>
<evidence type="ECO:0000313" key="2">
    <source>
        <dbReference type="Proteomes" id="UP000008854"/>
    </source>
</evidence>
<dbReference type="AlphaFoldDB" id="A0A5K4FCB9"/>
<name>A0A5K4FCB9_SCHMA</name>
<reference evidence="3" key="2">
    <citation type="submission" date="2019-11" db="UniProtKB">
        <authorList>
            <consortium name="WormBaseParasite"/>
        </authorList>
    </citation>
    <scope>IDENTIFICATION</scope>
    <source>
        <strain evidence="3">Puerto Rican</strain>
    </source>
</reference>
<feature type="compositionally biased region" description="Acidic residues" evidence="1">
    <location>
        <begin position="687"/>
        <end position="702"/>
    </location>
</feature>
<keyword evidence="2" id="KW-1185">Reference proteome</keyword>
<dbReference type="Proteomes" id="UP000008854">
    <property type="component" value="Unassembled WGS sequence"/>
</dbReference>
<feature type="region of interest" description="Disordered" evidence="1">
    <location>
        <begin position="80"/>
        <end position="100"/>
    </location>
</feature>
<reference evidence="2" key="1">
    <citation type="journal article" date="2012" name="PLoS Negl. Trop. Dis.">
        <title>A systematically improved high quality genome and transcriptome of the human blood fluke Schistosoma mansoni.</title>
        <authorList>
            <person name="Protasio A.V."/>
            <person name="Tsai I.J."/>
            <person name="Babbage A."/>
            <person name="Nichol S."/>
            <person name="Hunt M."/>
            <person name="Aslett M.A."/>
            <person name="De Silva N."/>
            <person name="Velarde G.S."/>
            <person name="Anderson T.J."/>
            <person name="Clark R.C."/>
            <person name="Davidson C."/>
            <person name="Dillon G.P."/>
            <person name="Holroyd N.E."/>
            <person name="LoVerde P.T."/>
            <person name="Lloyd C."/>
            <person name="McQuillan J."/>
            <person name="Oliveira G."/>
            <person name="Otto T.D."/>
            <person name="Parker-Manuel S.J."/>
            <person name="Quail M.A."/>
            <person name="Wilson R.A."/>
            <person name="Zerlotini A."/>
            <person name="Dunne D.W."/>
            <person name="Berriman M."/>
        </authorList>
    </citation>
    <scope>NUCLEOTIDE SEQUENCE [LARGE SCALE GENOMIC DNA]</scope>
    <source>
        <strain evidence="2">Puerto Rican</strain>
    </source>
</reference>